<feature type="region of interest" description="Disordered" evidence="1">
    <location>
        <begin position="46"/>
        <end position="98"/>
    </location>
</feature>
<evidence type="ECO:0000256" key="1">
    <source>
        <dbReference type="SAM" id="MobiDB-lite"/>
    </source>
</evidence>
<dbReference type="AlphaFoldDB" id="A0AA40KQZ0"/>
<protein>
    <submittedName>
        <fullName evidence="2">Uncharacterized protein</fullName>
    </submittedName>
</protein>
<feature type="compositionally biased region" description="Low complexity" evidence="1">
    <location>
        <begin position="56"/>
        <end position="83"/>
    </location>
</feature>
<organism evidence="2 3">
    <name type="scientific">Melipona bicolor</name>
    <dbReference type="NCBI Taxonomy" id="60889"/>
    <lineage>
        <taxon>Eukaryota</taxon>
        <taxon>Metazoa</taxon>
        <taxon>Ecdysozoa</taxon>
        <taxon>Arthropoda</taxon>
        <taxon>Hexapoda</taxon>
        <taxon>Insecta</taxon>
        <taxon>Pterygota</taxon>
        <taxon>Neoptera</taxon>
        <taxon>Endopterygota</taxon>
        <taxon>Hymenoptera</taxon>
        <taxon>Apocrita</taxon>
        <taxon>Aculeata</taxon>
        <taxon>Apoidea</taxon>
        <taxon>Anthophila</taxon>
        <taxon>Apidae</taxon>
        <taxon>Melipona</taxon>
    </lineage>
</organism>
<sequence>MLNIARSTWDSRVNELLLREVDKQQINIESASVALGAFIVVEPLKSKPQSTITKGPNEYSSQPVSSSSSSGSNGRSIPIGIGNTPRVEPDVSSAHGKSNVTVCKSVHYSATA</sequence>
<accession>A0AA40KQZ0</accession>
<evidence type="ECO:0000313" key="3">
    <source>
        <dbReference type="Proteomes" id="UP001177670"/>
    </source>
</evidence>
<name>A0AA40KQZ0_9HYME</name>
<evidence type="ECO:0000313" key="2">
    <source>
        <dbReference type="EMBL" id="KAK1129570.1"/>
    </source>
</evidence>
<proteinExistence type="predicted"/>
<comment type="caution">
    <text evidence="2">The sequence shown here is derived from an EMBL/GenBank/DDBJ whole genome shotgun (WGS) entry which is preliminary data.</text>
</comment>
<dbReference type="Proteomes" id="UP001177670">
    <property type="component" value="Unassembled WGS sequence"/>
</dbReference>
<dbReference type="EMBL" id="JAHYIQ010000008">
    <property type="protein sequence ID" value="KAK1129570.1"/>
    <property type="molecule type" value="Genomic_DNA"/>
</dbReference>
<gene>
    <name evidence="2" type="ORF">K0M31_019286</name>
</gene>
<keyword evidence="3" id="KW-1185">Reference proteome</keyword>
<reference evidence="2" key="1">
    <citation type="submission" date="2021-10" db="EMBL/GenBank/DDBJ databases">
        <title>Melipona bicolor Genome sequencing and assembly.</title>
        <authorList>
            <person name="Araujo N.S."/>
            <person name="Arias M.C."/>
        </authorList>
    </citation>
    <scope>NUCLEOTIDE SEQUENCE</scope>
    <source>
        <strain evidence="2">USP_2M_L1-L4_2017</strain>
        <tissue evidence="2">Whole body</tissue>
    </source>
</reference>